<dbReference type="Proteomes" id="UP000324897">
    <property type="component" value="Unassembled WGS sequence"/>
</dbReference>
<sequence length="431" mass="45890">MVQCELLHGNGKKPAGAFRRRYCSTMAVTLLLFLLTNTVSILVSSGAGPSLLRRYKPSTIRLWDDSAALLADLNATQAALAAGRAELAGLYARIGTANELLRTLLDAPKQQQQVSAAADVDGWPREPAGELKLAVAPHRLMGTAGDGEASFPAVGHACRRVQDDLEWRYMNYTPGGECPSDEQALEHRLMLAGCDPLPRRRCRPRWPKGYALPDTAAVWDAYSPCKNFSRSRRWSATAASTCGGSGAGGRATTARSHTPSTPCSGRAPTARCLDIAAGVGGSSSASSGTFAARMTERGVTVVTAAADAGGPFGSFIAARGLVPVRAAHGQLPFFDGTLDIAHQLGGVLTPDDDAGVALEFAMFDVYRVLRPGGVFWLDHFVCPGARLNATFAPMIGRVGFKKLCWNTGRKPGRRTGNDEWYISALLEKPMT</sequence>
<evidence type="ECO:0000256" key="1">
    <source>
        <dbReference type="SAM" id="MobiDB-lite"/>
    </source>
</evidence>
<evidence type="ECO:0000313" key="4">
    <source>
        <dbReference type="Proteomes" id="UP000324897"/>
    </source>
</evidence>
<gene>
    <name evidence="3" type="ORF">EJB05_10169</name>
</gene>
<dbReference type="OrthoDB" id="10529123at2759"/>
<proteinExistence type="predicted"/>
<dbReference type="Gramene" id="TVU43682">
    <property type="protein sequence ID" value="TVU43682"/>
    <property type="gene ID" value="EJB05_10169"/>
</dbReference>
<dbReference type="SUPFAM" id="SSF53335">
    <property type="entry name" value="S-adenosyl-L-methionine-dependent methyltransferases"/>
    <property type="match status" value="1"/>
</dbReference>
<dbReference type="InterPro" id="IPR029063">
    <property type="entry name" value="SAM-dependent_MTases_sf"/>
</dbReference>
<keyword evidence="2" id="KW-1133">Transmembrane helix</keyword>
<dbReference type="PANTHER" id="PTHR44067">
    <property type="entry name" value="S-ADENOSYL-L-METHIONINE-DEPENDENT METHYLTRANSFERASE SUPERFAMILY PROTEIN-RELATED"/>
    <property type="match status" value="1"/>
</dbReference>
<name>A0A5J9W4J3_9POAL</name>
<keyword evidence="2" id="KW-0812">Transmembrane</keyword>
<keyword evidence="2" id="KW-0472">Membrane</keyword>
<feature type="non-terminal residue" evidence="3">
    <location>
        <position position="1"/>
    </location>
</feature>
<feature type="transmembrane region" description="Helical" evidence="2">
    <location>
        <begin position="22"/>
        <end position="43"/>
    </location>
</feature>
<evidence type="ECO:0000313" key="3">
    <source>
        <dbReference type="EMBL" id="TVU43682.1"/>
    </source>
</evidence>
<accession>A0A5J9W4J3</accession>
<evidence type="ECO:0000256" key="2">
    <source>
        <dbReference type="SAM" id="Phobius"/>
    </source>
</evidence>
<feature type="region of interest" description="Disordered" evidence="1">
    <location>
        <begin position="239"/>
        <end position="265"/>
    </location>
</feature>
<comment type="caution">
    <text evidence="3">The sequence shown here is derived from an EMBL/GenBank/DDBJ whole genome shotgun (WGS) entry which is preliminary data.</text>
</comment>
<dbReference type="EMBL" id="RWGY01000005">
    <property type="protein sequence ID" value="TVU43682.1"/>
    <property type="molecule type" value="Genomic_DNA"/>
</dbReference>
<dbReference type="AlphaFoldDB" id="A0A5J9W4J3"/>
<organism evidence="3 4">
    <name type="scientific">Eragrostis curvula</name>
    <name type="common">weeping love grass</name>
    <dbReference type="NCBI Taxonomy" id="38414"/>
    <lineage>
        <taxon>Eukaryota</taxon>
        <taxon>Viridiplantae</taxon>
        <taxon>Streptophyta</taxon>
        <taxon>Embryophyta</taxon>
        <taxon>Tracheophyta</taxon>
        <taxon>Spermatophyta</taxon>
        <taxon>Magnoliopsida</taxon>
        <taxon>Liliopsida</taxon>
        <taxon>Poales</taxon>
        <taxon>Poaceae</taxon>
        <taxon>PACMAD clade</taxon>
        <taxon>Chloridoideae</taxon>
        <taxon>Eragrostideae</taxon>
        <taxon>Eragrostidinae</taxon>
        <taxon>Eragrostis</taxon>
    </lineage>
</organism>
<dbReference type="InterPro" id="IPR053223">
    <property type="entry name" value="Prob_Methyltransferase"/>
</dbReference>
<reference evidence="3 4" key="1">
    <citation type="journal article" date="2019" name="Sci. Rep.">
        <title>A high-quality genome of Eragrostis curvula grass provides insights into Poaceae evolution and supports new strategies to enhance forage quality.</title>
        <authorList>
            <person name="Carballo J."/>
            <person name="Santos B.A.C.M."/>
            <person name="Zappacosta D."/>
            <person name="Garbus I."/>
            <person name="Selva J.P."/>
            <person name="Gallo C.A."/>
            <person name="Diaz A."/>
            <person name="Albertini E."/>
            <person name="Caccamo M."/>
            <person name="Echenique V."/>
        </authorList>
    </citation>
    <scope>NUCLEOTIDE SEQUENCE [LARGE SCALE GENOMIC DNA]</scope>
    <source>
        <strain evidence="4">cv. Victoria</strain>
        <tissue evidence="3">Leaf</tissue>
    </source>
</reference>
<keyword evidence="4" id="KW-1185">Reference proteome</keyword>
<dbReference type="Gene3D" id="3.40.50.150">
    <property type="entry name" value="Vaccinia Virus protein VP39"/>
    <property type="match status" value="1"/>
</dbReference>
<dbReference type="PANTHER" id="PTHR44067:SF2">
    <property type="entry name" value="OS08G0113400 PROTEIN"/>
    <property type="match status" value="1"/>
</dbReference>
<protein>
    <recommendedName>
        <fullName evidence="5">Methyltransferase type 11 domain-containing protein</fullName>
    </recommendedName>
</protein>
<evidence type="ECO:0008006" key="5">
    <source>
        <dbReference type="Google" id="ProtNLM"/>
    </source>
</evidence>